<reference evidence="8" key="1">
    <citation type="submission" date="2017-04" db="EMBL/GenBank/DDBJ databases">
        <authorList>
            <person name="Varghese N."/>
            <person name="Submissions S."/>
        </authorList>
    </citation>
    <scope>NUCLEOTIDE SEQUENCE [LARGE SCALE GENOMIC DNA]</scope>
    <source>
        <strain evidence="8">DSM 20463</strain>
    </source>
</reference>
<dbReference type="Proteomes" id="UP000192368">
    <property type="component" value="Unassembled WGS sequence"/>
</dbReference>
<evidence type="ECO:0000256" key="4">
    <source>
        <dbReference type="ARBA" id="ARBA00022807"/>
    </source>
</evidence>
<dbReference type="Pfam" id="PF04327">
    <property type="entry name" value="Peptidase_Prp"/>
    <property type="match status" value="1"/>
</dbReference>
<evidence type="ECO:0000256" key="3">
    <source>
        <dbReference type="ARBA" id="ARBA00022801"/>
    </source>
</evidence>
<dbReference type="RefSeq" id="WP_084230388.1">
    <property type="nucleotide sequence ID" value="NZ_FWWR01000009.1"/>
</dbReference>
<dbReference type="GO" id="GO:0008234">
    <property type="term" value="F:cysteine-type peptidase activity"/>
    <property type="evidence" value="ECO:0007669"/>
    <property type="project" value="UniProtKB-KW"/>
</dbReference>
<evidence type="ECO:0000256" key="6">
    <source>
        <dbReference type="ARBA" id="ARBA00044538"/>
    </source>
</evidence>
<evidence type="ECO:0000313" key="7">
    <source>
        <dbReference type="EMBL" id="SMB84985.1"/>
    </source>
</evidence>
<dbReference type="Gene3D" id="3.30.70.1490">
    <property type="entry name" value="Cysteine protease Prp"/>
    <property type="match status" value="1"/>
</dbReference>
<dbReference type="PANTHER" id="PTHR39178:SF1">
    <property type="entry name" value="RIBOSOMAL-PROCESSING CYSTEINE PROTEASE PRP"/>
    <property type="match status" value="1"/>
</dbReference>
<dbReference type="InterPro" id="IPR036764">
    <property type="entry name" value="Peptidase_Prp_sf"/>
</dbReference>
<name>A0A1W1UV16_PEPAS</name>
<keyword evidence="8" id="KW-1185">Reference proteome</keyword>
<dbReference type="OrthoDB" id="48998at2"/>
<keyword evidence="1" id="KW-0690">Ribosome biogenesis</keyword>
<evidence type="ECO:0000256" key="1">
    <source>
        <dbReference type="ARBA" id="ARBA00022517"/>
    </source>
</evidence>
<keyword evidence="3" id="KW-0378">Hydrolase</keyword>
<keyword evidence="4" id="KW-0788">Thiol protease</keyword>
<dbReference type="SUPFAM" id="SSF118010">
    <property type="entry name" value="TM1457-like"/>
    <property type="match status" value="1"/>
</dbReference>
<evidence type="ECO:0000313" key="8">
    <source>
        <dbReference type="Proteomes" id="UP000192368"/>
    </source>
</evidence>
<comment type="similarity">
    <text evidence="5">Belongs to the Prp family.</text>
</comment>
<evidence type="ECO:0000256" key="5">
    <source>
        <dbReference type="ARBA" id="ARBA00044503"/>
    </source>
</evidence>
<dbReference type="STRING" id="573058.SAMN00017477_0739"/>
<sequence>MVEVTLYRENNLYFGFKSTGHADYGDSEYDIVCAGVSILTQTLYFQAINNLGIAEEDIYDEQDSGYLKIIFKNKSDYKKMQDSFLFLKEGISLLEKNYSEHVMLKVDNNSQEVG</sequence>
<evidence type="ECO:0000256" key="2">
    <source>
        <dbReference type="ARBA" id="ARBA00022670"/>
    </source>
</evidence>
<dbReference type="AlphaFoldDB" id="A0A1W1UV16"/>
<dbReference type="EMBL" id="FWWR01000009">
    <property type="protein sequence ID" value="SMB84985.1"/>
    <property type="molecule type" value="Genomic_DNA"/>
</dbReference>
<dbReference type="CDD" id="cd16332">
    <property type="entry name" value="Prp-like"/>
    <property type="match status" value="1"/>
</dbReference>
<accession>A0A1W1UV16</accession>
<organism evidence="7 8">
    <name type="scientific">Peptoniphilus asaccharolyticus DSM 20463</name>
    <dbReference type="NCBI Taxonomy" id="573058"/>
    <lineage>
        <taxon>Bacteria</taxon>
        <taxon>Bacillati</taxon>
        <taxon>Bacillota</taxon>
        <taxon>Tissierellia</taxon>
        <taxon>Tissierellales</taxon>
        <taxon>Peptoniphilaceae</taxon>
        <taxon>Peptoniphilus</taxon>
    </lineage>
</organism>
<dbReference type="GO" id="GO:0042254">
    <property type="term" value="P:ribosome biogenesis"/>
    <property type="evidence" value="ECO:0007669"/>
    <property type="project" value="UniProtKB-KW"/>
</dbReference>
<dbReference type="GO" id="GO:0006508">
    <property type="term" value="P:proteolysis"/>
    <property type="evidence" value="ECO:0007669"/>
    <property type="project" value="UniProtKB-KW"/>
</dbReference>
<protein>
    <recommendedName>
        <fullName evidence="6">Ribosomal processing cysteine protease Prp</fullName>
    </recommendedName>
</protein>
<dbReference type="InterPro" id="IPR007422">
    <property type="entry name" value="Peptidase_Prp"/>
</dbReference>
<keyword evidence="2" id="KW-0645">Protease</keyword>
<dbReference type="PANTHER" id="PTHR39178">
    <property type="entry name" value="HYPOTHETICAL RIBOSOME-ASSOCIATED PROTEIN"/>
    <property type="match status" value="1"/>
</dbReference>
<proteinExistence type="inferred from homology"/>
<gene>
    <name evidence="7" type="ORF">SAMN00017477_0739</name>
</gene>